<organism evidence="2">
    <name type="scientific">Ixodes ricinus</name>
    <name type="common">Common tick</name>
    <name type="synonym">Acarus ricinus</name>
    <dbReference type="NCBI Taxonomy" id="34613"/>
    <lineage>
        <taxon>Eukaryota</taxon>
        <taxon>Metazoa</taxon>
        <taxon>Ecdysozoa</taxon>
        <taxon>Arthropoda</taxon>
        <taxon>Chelicerata</taxon>
        <taxon>Arachnida</taxon>
        <taxon>Acari</taxon>
        <taxon>Parasitiformes</taxon>
        <taxon>Ixodida</taxon>
        <taxon>Ixodoidea</taxon>
        <taxon>Ixodidae</taxon>
        <taxon>Ixodinae</taxon>
        <taxon>Ixodes</taxon>
    </lineage>
</organism>
<feature type="chain" id="PRO_5005517794" description="Secreted protein" evidence="1">
    <location>
        <begin position="24"/>
        <end position="76"/>
    </location>
</feature>
<protein>
    <recommendedName>
        <fullName evidence="3">Secreted protein</fullName>
    </recommendedName>
</protein>
<reference evidence="2" key="1">
    <citation type="submission" date="2012-12" db="EMBL/GenBank/DDBJ databases">
        <title>Identification and characterization of a phenylalanine ammonia-lyase gene family in Isatis indigotica Fort.</title>
        <authorList>
            <person name="Liu Q."/>
            <person name="Chen J."/>
            <person name="Zhou X."/>
            <person name="Di P."/>
            <person name="Xiao Y."/>
            <person name="Xuan H."/>
            <person name="Zhang L."/>
            <person name="Chen W."/>
        </authorList>
    </citation>
    <scope>NUCLEOTIDE SEQUENCE</scope>
    <source>
        <tissue evidence="2">Salivary gland</tissue>
    </source>
</reference>
<evidence type="ECO:0000313" key="2">
    <source>
        <dbReference type="EMBL" id="JAA69650.1"/>
    </source>
</evidence>
<evidence type="ECO:0008006" key="3">
    <source>
        <dbReference type="Google" id="ProtNLM"/>
    </source>
</evidence>
<dbReference type="AlphaFoldDB" id="A0A0K8REV9"/>
<keyword evidence="1" id="KW-0732">Signal</keyword>
<accession>A0A0K8REV9</accession>
<dbReference type="EMBL" id="GADI01004158">
    <property type="protein sequence ID" value="JAA69650.1"/>
    <property type="molecule type" value="mRNA"/>
</dbReference>
<feature type="signal peptide" evidence="1">
    <location>
        <begin position="1"/>
        <end position="23"/>
    </location>
</feature>
<proteinExistence type="evidence at transcript level"/>
<evidence type="ECO:0000256" key="1">
    <source>
        <dbReference type="SAM" id="SignalP"/>
    </source>
</evidence>
<sequence length="76" mass="8358">MLLIGKSLVVVLVLALILQDVGGINVANKSGAKRAMRAVKDYVTKTKNAMELLPVVRKRRMIPTAPPIPPEFKLHK</sequence>
<name>A0A0K8REV9_IXORI</name>